<name>A0A3B0Z1G6_9ZZZZ</name>
<keyword evidence="1" id="KW-0812">Transmembrane</keyword>
<gene>
    <name evidence="2" type="ORF">MNBD_GAMMA14-1907</name>
</gene>
<feature type="transmembrane region" description="Helical" evidence="1">
    <location>
        <begin position="6"/>
        <end position="26"/>
    </location>
</feature>
<feature type="transmembrane region" description="Helical" evidence="1">
    <location>
        <begin position="164"/>
        <end position="180"/>
    </location>
</feature>
<dbReference type="EMBL" id="UOFM01000403">
    <property type="protein sequence ID" value="VAW81427.1"/>
    <property type="molecule type" value="Genomic_DNA"/>
</dbReference>
<keyword evidence="1" id="KW-1133">Transmembrane helix</keyword>
<evidence type="ECO:0000256" key="1">
    <source>
        <dbReference type="SAM" id="Phobius"/>
    </source>
</evidence>
<dbReference type="AlphaFoldDB" id="A0A3B0Z1G6"/>
<feature type="transmembrane region" description="Helical" evidence="1">
    <location>
        <begin position="192"/>
        <end position="210"/>
    </location>
</feature>
<keyword evidence="1" id="KW-0472">Membrane</keyword>
<feature type="transmembrane region" description="Helical" evidence="1">
    <location>
        <begin position="84"/>
        <end position="102"/>
    </location>
</feature>
<protein>
    <submittedName>
        <fullName evidence="2">Uncharacterized protein</fullName>
    </submittedName>
</protein>
<evidence type="ECO:0000313" key="2">
    <source>
        <dbReference type="EMBL" id="VAW81427.1"/>
    </source>
</evidence>
<feature type="transmembrane region" description="Helical" evidence="1">
    <location>
        <begin position="62"/>
        <end position="77"/>
    </location>
</feature>
<feature type="transmembrane region" description="Helical" evidence="1">
    <location>
        <begin position="108"/>
        <end position="128"/>
    </location>
</feature>
<feature type="transmembrane region" description="Helical" evidence="1">
    <location>
        <begin position="31"/>
        <end position="50"/>
    </location>
</feature>
<feature type="transmembrane region" description="Helical" evidence="1">
    <location>
        <begin position="230"/>
        <end position="252"/>
    </location>
</feature>
<sequence>MTPYLLIIIQSVALPFSLSILLLWLVQGKDIYKLAGSVMIWLAMYAWIIQWPELPPGEAVDWLWLLLVAMAATGYMAHRRTRHFLRTTLFLTVVIAIAWPVLRYQPSIIMISELVVIVTIGGFLFNLAEKTRPVTPALNLAIQASGLAIACALSGSLLVGQLSAALAAVTGGYAIPEMLYWKKETRFSTQQILVFLPLYLALLLIARIYAELPITTTLLLLTGLVSSALIPWRHSWAISLLLNTGAIGLVLLNSDSSTYY</sequence>
<organism evidence="2">
    <name type="scientific">hydrothermal vent metagenome</name>
    <dbReference type="NCBI Taxonomy" id="652676"/>
    <lineage>
        <taxon>unclassified sequences</taxon>
        <taxon>metagenomes</taxon>
        <taxon>ecological metagenomes</taxon>
    </lineage>
</organism>
<feature type="transmembrane region" description="Helical" evidence="1">
    <location>
        <begin position="140"/>
        <end position="158"/>
    </location>
</feature>
<accession>A0A3B0Z1G6</accession>
<reference evidence="2" key="1">
    <citation type="submission" date="2018-06" db="EMBL/GenBank/DDBJ databases">
        <authorList>
            <person name="Zhirakovskaya E."/>
        </authorList>
    </citation>
    <scope>NUCLEOTIDE SEQUENCE</scope>
</reference>
<proteinExistence type="predicted"/>